<dbReference type="Proteomes" id="UP000789920">
    <property type="component" value="Unassembled WGS sequence"/>
</dbReference>
<feature type="non-terminal residue" evidence="1">
    <location>
        <position position="1"/>
    </location>
</feature>
<sequence>TKAELIARLEDFWNGPERDSGTKKLDKGKAVDPNSNDGYSERPLLPEDSDGQNYTFLSYMENRLEQKIDENITESSFPAKKFKKSRDQHEYDVIRDAGTLLQKAIQENSKEKAAEGCGRRRLDVVAKIPKPMPSKGDEFKELLVEARKQAKPYEGRPTSYSRRSWK</sequence>
<comment type="caution">
    <text evidence="1">The sequence shown here is derived from an EMBL/GenBank/DDBJ whole genome shotgun (WGS) entry which is preliminary data.</text>
</comment>
<evidence type="ECO:0000313" key="2">
    <source>
        <dbReference type="Proteomes" id="UP000789920"/>
    </source>
</evidence>
<accession>A0ACA9SRX0</accession>
<organism evidence="1 2">
    <name type="scientific">Racocetra persica</name>
    <dbReference type="NCBI Taxonomy" id="160502"/>
    <lineage>
        <taxon>Eukaryota</taxon>
        <taxon>Fungi</taxon>
        <taxon>Fungi incertae sedis</taxon>
        <taxon>Mucoromycota</taxon>
        <taxon>Glomeromycotina</taxon>
        <taxon>Glomeromycetes</taxon>
        <taxon>Diversisporales</taxon>
        <taxon>Gigasporaceae</taxon>
        <taxon>Racocetra</taxon>
    </lineage>
</organism>
<evidence type="ECO:0000313" key="1">
    <source>
        <dbReference type="EMBL" id="CAG8845736.1"/>
    </source>
</evidence>
<dbReference type="EMBL" id="CAJVQC010148073">
    <property type="protein sequence ID" value="CAG8845736.1"/>
    <property type="molecule type" value="Genomic_DNA"/>
</dbReference>
<gene>
    <name evidence="1" type="ORF">RPERSI_LOCUS33800</name>
</gene>
<reference evidence="1" key="1">
    <citation type="submission" date="2021-06" db="EMBL/GenBank/DDBJ databases">
        <authorList>
            <person name="Kallberg Y."/>
            <person name="Tangrot J."/>
            <person name="Rosling A."/>
        </authorList>
    </citation>
    <scope>NUCLEOTIDE SEQUENCE</scope>
    <source>
        <strain evidence="1">MA461A</strain>
    </source>
</reference>
<protein>
    <submittedName>
        <fullName evidence="1">33528_t:CDS:1</fullName>
    </submittedName>
</protein>
<feature type="non-terminal residue" evidence="1">
    <location>
        <position position="166"/>
    </location>
</feature>
<proteinExistence type="predicted"/>
<keyword evidence="2" id="KW-1185">Reference proteome</keyword>
<name>A0ACA9SRX0_9GLOM</name>